<keyword evidence="7" id="KW-0732">Signal</keyword>
<organism evidence="8 9">
    <name type="scientific">Marinobacter nitratireducens</name>
    <dbReference type="NCBI Taxonomy" id="1137280"/>
    <lineage>
        <taxon>Bacteria</taxon>
        <taxon>Pseudomonadati</taxon>
        <taxon>Pseudomonadota</taxon>
        <taxon>Gammaproteobacteria</taxon>
        <taxon>Pseudomonadales</taxon>
        <taxon>Marinobacteraceae</taxon>
        <taxon>Marinobacter</taxon>
    </lineage>
</organism>
<feature type="transmembrane region" description="Helical" evidence="6">
    <location>
        <begin position="204"/>
        <end position="222"/>
    </location>
</feature>
<evidence type="ECO:0000313" key="8">
    <source>
        <dbReference type="EMBL" id="KEF31817.1"/>
    </source>
</evidence>
<dbReference type="PATRIC" id="fig|1137280.3.peg.1316"/>
<evidence type="ECO:0000256" key="5">
    <source>
        <dbReference type="ARBA" id="ARBA00023136"/>
    </source>
</evidence>
<dbReference type="Proteomes" id="UP000035057">
    <property type="component" value="Unassembled WGS sequence"/>
</dbReference>
<dbReference type="AlphaFoldDB" id="A0A072N3I7"/>
<gene>
    <name evidence="8" type="ORF">D777_01503</name>
</gene>
<feature type="signal peptide" evidence="7">
    <location>
        <begin position="1"/>
        <end position="17"/>
    </location>
</feature>
<feature type="chain" id="PRO_5001682165" evidence="7">
    <location>
        <begin position="18"/>
        <end position="391"/>
    </location>
</feature>
<evidence type="ECO:0000256" key="2">
    <source>
        <dbReference type="ARBA" id="ARBA00008333"/>
    </source>
</evidence>
<feature type="transmembrane region" description="Helical" evidence="6">
    <location>
        <begin position="365"/>
        <end position="383"/>
    </location>
</feature>
<feature type="transmembrane region" description="Helical" evidence="6">
    <location>
        <begin position="242"/>
        <end position="259"/>
    </location>
</feature>
<reference evidence="8 9" key="1">
    <citation type="submission" date="2012-12" db="EMBL/GenBank/DDBJ databases">
        <title>Genome assembly of Marinobacter sp. AK21.</title>
        <authorList>
            <person name="Khatri I."/>
            <person name="Kumar R."/>
            <person name="Vaidya B."/>
            <person name="Subramanian S."/>
            <person name="Pinnaka A."/>
        </authorList>
    </citation>
    <scope>NUCLEOTIDE SEQUENCE [LARGE SCALE GENOMIC DNA]</scope>
    <source>
        <strain evidence="8 9">AK21</strain>
    </source>
</reference>
<dbReference type="EMBL" id="ANIE01000004">
    <property type="protein sequence ID" value="KEF31817.1"/>
    <property type="molecule type" value="Genomic_DNA"/>
</dbReference>
<evidence type="ECO:0000256" key="3">
    <source>
        <dbReference type="ARBA" id="ARBA00022692"/>
    </source>
</evidence>
<dbReference type="InterPro" id="IPR004923">
    <property type="entry name" value="FTR1/Fip1/EfeU"/>
</dbReference>
<comment type="caution">
    <text evidence="8">The sequence shown here is derived from an EMBL/GenBank/DDBJ whole genome shotgun (WGS) entry which is preliminary data.</text>
</comment>
<feature type="transmembrane region" description="Helical" evidence="6">
    <location>
        <begin position="308"/>
        <end position="326"/>
    </location>
</feature>
<comment type="subcellular location">
    <subcellularLocation>
        <location evidence="1">Membrane</location>
        <topology evidence="1">Multi-pass membrane protein</topology>
    </subcellularLocation>
</comment>
<comment type="similarity">
    <text evidence="2">Belongs to the oxidase-dependent Fe transporter (OFeT) (TC 9.A.10.1) family.</text>
</comment>
<feature type="transmembrane region" description="Helical" evidence="6">
    <location>
        <begin position="137"/>
        <end position="158"/>
    </location>
</feature>
<sequence>MLLVVSLILPAAGMAAAAERNNLDAGAVIQDLVARGDATMDGYAPDQGVEAMDAFSGLYFDVFEGSGLETAVGMKDPGLKTRVESLFGAVIGLAGNGAAAPETAGAWSELRTALTEDVAPLFDQKAVGFGGIVLQSFLILVREGFEAMLVVMALAAYLRRSSAGAGMSALYVGIALALLASVLTAYGLNILFQASGAAREALEGVTMLVASAVLLYVSQWLLAKRQADKWQAYIRKKVDSALSGGQLWALGLAVFLAVYREGAETILFFYALAGQAQDAALPMLLGASGAVAVLVAVFLLMRMASLQLPLPIFFSVTAALLFYLAFSFAGTGVLELQEAGWVAITPVIGVPRLTWLGVYPTLETLLAQSLVLLPLALTFAWVWRRQSFKAV</sequence>
<name>A0A072N3I7_9GAMM</name>
<keyword evidence="5 6" id="KW-0472">Membrane</keyword>
<dbReference type="GO" id="GO:0033573">
    <property type="term" value="C:high-affinity iron permease complex"/>
    <property type="evidence" value="ECO:0007669"/>
    <property type="project" value="InterPro"/>
</dbReference>
<feature type="transmembrane region" description="Helical" evidence="6">
    <location>
        <begin position="279"/>
        <end position="301"/>
    </location>
</feature>
<protein>
    <submittedName>
        <fullName evidence="8">High-affinity iron permease</fullName>
    </submittedName>
</protein>
<evidence type="ECO:0000256" key="1">
    <source>
        <dbReference type="ARBA" id="ARBA00004141"/>
    </source>
</evidence>
<accession>A0A072N3I7</accession>
<evidence type="ECO:0000313" key="9">
    <source>
        <dbReference type="Proteomes" id="UP000035057"/>
    </source>
</evidence>
<dbReference type="PANTHER" id="PTHR31632:SF2">
    <property type="entry name" value="PLASMA MEMBRANE IRON PERMEASE"/>
    <property type="match status" value="1"/>
</dbReference>
<evidence type="ECO:0000256" key="4">
    <source>
        <dbReference type="ARBA" id="ARBA00022989"/>
    </source>
</evidence>
<dbReference type="GO" id="GO:0015093">
    <property type="term" value="F:ferrous iron transmembrane transporter activity"/>
    <property type="evidence" value="ECO:0007669"/>
    <property type="project" value="TreeGrafter"/>
</dbReference>
<feature type="transmembrane region" description="Helical" evidence="6">
    <location>
        <begin position="170"/>
        <end position="192"/>
    </location>
</feature>
<proteinExistence type="inferred from homology"/>
<evidence type="ECO:0000256" key="6">
    <source>
        <dbReference type="SAM" id="Phobius"/>
    </source>
</evidence>
<evidence type="ECO:0000256" key="7">
    <source>
        <dbReference type="SAM" id="SignalP"/>
    </source>
</evidence>
<dbReference type="Pfam" id="PF03239">
    <property type="entry name" value="FTR1"/>
    <property type="match status" value="1"/>
</dbReference>
<keyword evidence="3 6" id="KW-0812">Transmembrane</keyword>
<keyword evidence="9" id="KW-1185">Reference proteome</keyword>
<dbReference type="STRING" id="1137280.D777_01503"/>
<dbReference type="PANTHER" id="PTHR31632">
    <property type="entry name" value="IRON TRANSPORTER FTH1"/>
    <property type="match status" value="1"/>
</dbReference>
<keyword evidence="4 6" id="KW-1133">Transmembrane helix</keyword>